<dbReference type="AlphaFoldDB" id="A0A6A4IK47"/>
<dbReference type="EMBL" id="ML769389">
    <property type="protein sequence ID" value="KAE9408895.1"/>
    <property type="molecule type" value="Genomic_DNA"/>
</dbReference>
<evidence type="ECO:0000313" key="1">
    <source>
        <dbReference type="EMBL" id="KAE9408895.1"/>
    </source>
</evidence>
<proteinExistence type="predicted"/>
<organism evidence="1 2">
    <name type="scientific">Gymnopus androsaceus JB14</name>
    <dbReference type="NCBI Taxonomy" id="1447944"/>
    <lineage>
        <taxon>Eukaryota</taxon>
        <taxon>Fungi</taxon>
        <taxon>Dikarya</taxon>
        <taxon>Basidiomycota</taxon>
        <taxon>Agaricomycotina</taxon>
        <taxon>Agaricomycetes</taxon>
        <taxon>Agaricomycetidae</taxon>
        <taxon>Agaricales</taxon>
        <taxon>Marasmiineae</taxon>
        <taxon>Omphalotaceae</taxon>
        <taxon>Gymnopus</taxon>
    </lineage>
</organism>
<name>A0A6A4IK47_9AGAR</name>
<gene>
    <name evidence="1" type="ORF">BT96DRAFT_913596</name>
</gene>
<evidence type="ECO:0000313" key="2">
    <source>
        <dbReference type="Proteomes" id="UP000799118"/>
    </source>
</evidence>
<dbReference type="Proteomes" id="UP000799118">
    <property type="component" value="Unassembled WGS sequence"/>
</dbReference>
<dbReference type="OrthoDB" id="3237970at2759"/>
<keyword evidence="2" id="KW-1185">Reference proteome</keyword>
<reference evidence="1" key="1">
    <citation type="journal article" date="2019" name="Environ. Microbiol.">
        <title>Fungal ecological strategies reflected in gene transcription - a case study of two litter decomposers.</title>
        <authorList>
            <person name="Barbi F."/>
            <person name="Kohler A."/>
            <person name="Barry K."/>
            <person name="Baskaran P."/>
            <person name="Daum C."/>
            <person name="Fauchery L."/>
            <person name="Ihrmark K."/>
            <person name="Kuo A."/>
            <person name="LaButti K."/>
            <person name="Lipzen A."/>
            <person name="Morin E."/>
            <person name="Grigoriev I.V."/>
            <person name="Henrissat B."/>
            <person name="Lindahl B."/>
            <person name="Martin F."/>
        </authorList>
    </citation>
    <scope>NUCLEOTIDE SEQUENCE</scope>
    <source>
        <strain evidence="1">JB14</strain>
    </source>
</reference>
<protein>
    <submittedName>
        <fullName evidence="1">Uncharacterized protein</fullName>
    </submittedName>
</protein>
<sequence length="83" mass="9193">MRSSLVRSIQIISRSALPPKTQFLAKAIAEKAQPTVIDILTSKKATSEGFPANLRIEPVVKKEDLKNVNASIRPRLKKLLKEA</sequence>
<accession>A0A6A4IK47</accession>